<dbReference type="EMBL" id="MU251255">
    <property type="protein sequence ID" value="KAG9253989.1"/>
    <property type="molecule type" value="Genomic_DNA"/>
</dbReference>
<sequence length="1086" mass="117247">MSGDQHAIVMAGPQAGSTLLPAPIAQAISLATRSTQLAIRVTSIFGTYTLSTAKFTTLSSLELARGIVEGVLIRAGGETTLGSAYAVTDAEGILERSLEALHLAVSHAAFWTSASFQLTGTTLSAVSDVSTLILSSLDQILGSTDSSRAIASIVTLIRREFNNGQEKVGVTDLVLALSALAYLQGACRKELDSERKIHGFEEIIWDVVVVDDGLRIDVPAREAPKTPATSPPTETALLGAEDEDEKTLERLKDEIKSSLNPGTSVTISSSVSTTQTITLDVRGPQNVALPTVAGAEIVEATKANGNGPHSTDTSYRVVYKIQRNKLRQTELEHKDDGIVASPAQVIELDDAGPPSPALSVSTTEGSEPRSPTALRSPAAERESLALPKPRSKVSRDLTRPTQASARRSSPTIEHVQRRPSSPQLAGQPNEAANQKKTRIPLSKPVTRATSETSSAAGKHKKKALPSPPKDADKRPGFKQVLRGGSQSISSIWNRETSTASNQASASRPQWKSVGANVRGSSAKLQPPPFPRNYRPSEQRPASRSGHDIDPELIQRSSSRASYVSVHERRRDSMVSQTDSYSVHAGGDLRPASPSILRTEVRGGETISRQSNDHPPSSTSPPRTHHRRNGSHVPSLYSLAASDSQSSLVLSSYFQKSAYRSTDAMRTLRQAGAVEGTFPSTHLLRNISRYMRFSSASYGSNFLKLLGISNDMPSLQKGDEPHDDIRHFLHHTDSGMGNVLLASFVDAGGGSDGQGHTASGMPLVHYISLDHEAKAVVLACRGTLGFEDILADLTCDYDQLQWRGRSHRVHKGVLASARRILYGYDGRVLVTLQEALKEFPEYGLVLCGHSLGGAVTSLLGVMLSEPNPHGTGFVTTTTAQARYMSGNPVDDKLKLPTGRPIHVFAYGPPGAMSATLSKLTKGLITTVVHGSDVVPHLSLGLLHDFQAMAVAFKKGDNTAKTDIRQRIWQAFQTNVTGRLYNTPVPLEVPDTDLFPALQALRATLSHEKLLPPGEVFALETQRVLRRDAFLVPQENDFGQPARRMVLTYVKNVEARFGEVRFGTGMLIDHSPKKYEDALERLRRGVVE</sequence>
<proteinExistence type="predicted"/>
<dbReference type="PANTHER" id="PTHR45792">
    <property type="entry name" value="DIACYLGLYCEROL LIPASE HOMOLOG-RELATED"/>
    <property type="match status" value="1"/>
</dbReference>
<comment type="caution">
    <text evidence="17">The sequence shown here is derived from an EMBL/GenBank/DDBJ whole genome shotgun (WGS) entry which is preliminary data.</text>
</comment>
<comment type="subcellular location">
    <subcellularLocation>
        <location evidence="2">Cell membrane</location>
        <topology evidence="2">Multi-pass membrane protein</topology>
    </subcellularLocation>
</comment>
<comment type="catalytic activity">
    <reaction evidence="13">
        <text>a 1,2-diacyl-sn-glycerol + H2O = a 2-acylglycerol + a fatty acid + H(+)</text>
        <dbReference type="Rhea" id="RHEA:33275"/>
        <dbReference type="ChEBI" id="CHEBI:15377"/>
        <dbReference type="ChEBI" id="CHEBI:15378"/>
        <dbReference type="ChEBI" id="CHEBI:17389"/>
        <dbReference type="ChEBI" id="CHEBI:17815"/>
        <dbReference type="ChEBI" id="CHEBI:28868"/>
        <dbReference type="EC" id="3.1.1.116"/>
    </reaction>
    <physiologicalReaction direction="left-to-right" evidence="13">
        <dbReference type="Rhea" id="RHEA:33276"/>
    </physiologicalReaction>
</comment>
<evidence type="ECO:0000256" key="12">
    <source>
        <dbReference type="ARBA" id="ARBA00023136"/>
    </source>
</evidence>
<feature type="domain" description="Fungal lipase-type" evidence="16">
    <location>
        <begin position="776"/>
        <end position="937"/>
    </location>
</feature>
<dbReference type="GO" id="GO:0016298">
    <property type="term" value="F:lipase activity"/>
    <property type="evidence" value="ECO:0007669"/>
    <property type="project" value="TreeGrafter"/>
</dbReference>
<evidence type="ECO:0000256" key="7">
    <source>
        <dbReference type="ARBA" id="ARBA00022801"/>
    </source>
</evidence>
<comment type="cofactor">
    <cofactor evidence="1">
        <name>Ca(2+)</name>
        <dbReference type="ChEBI" id="CHEBI:29108"/>
    </cofactor>
</comment>
<gene>
    <name evidence="17" type="ORF">F5Z01DRAFT_655663</name>
</gene>
<dbReference type="GO" id="GO:0046872">
    <property type="term" value="F:metal ion binding"/>
    <property type="evidence" value="ECO:0007669"/>
    <property type="project" value="UniProtKB-KW"/>
</dbReference>
<keyword evidence="5" id="KW-0812">Transmembrane</keyword>
<feature type="region of interest" description="Disordered" evidence="15">
    <location>
        <begin position="348"/>
        <end position="630"/>
    </location>
</feature>
<keyword evidence="7" id="KW-0378">Hydrolase</keyword>
<reference evidence="17" key="1">
    <citation type="journal article" date="2021" name="IMA Fungus">
        <title>Genomic characterization of three marine fungi, including Emericellopsis atlantica sp. nov. with signatures of a generalist lifestyle and marine biomass degradation.</title>
        <authorList>
            <person name="Hagestad O.C."/>
            <person name="Hou L."/>
            <person name="Andersen J.H."/>
            <person name="Hansen E.H."/>
            <person name="Altermark B."/>
            <person name="Li C."/>
            <person name="Kuhnert E."/>
            <person name="Cox R.J."/>
            <person name="Crous P.W."/>
            <person name="Spatafora J.W."/>
            <person name="Lail K."/>
            <person name="Amirebrahimi M."/>
            <person name="Lipzen A."/>
            <person name="Pangilinan J."/>
            <person name="Andreopoulos W."/>
            <person name="Hayes R.D."/>
            <person name="Ng V."/>
            <person name="Grigoriev I.V."/>
            <person name="Jackson S.A."/>
            <person name="Sutton T.D.S."/>
            <person name="Dobson A.D.W."/>
            <person name="Rama T."/>
        </authorList>
    </citation>
    <scope>NUCLEOTIDE SEQUENCE</scope>
    <source>
        <strain evidence="17">TS7</strain>
    </source>
</reference>
<dbReference type="InterPro" id="IPR002921">
    <property type="entry name" value="Fungal_lipase-type"/>
</dbReference>
<keyword evidence="8" id="KW-0106">Calcium</keyword>
<dbReference type="Pfam" id="PF01764">
    <property type="entry name" value="Lipase_3"/>
    <property type="match status" value="1"/>
</dbReference>
<evidence type="ECO:0000256" key="4">
    <source>
        <dbReference type="ARBA" id="ARBA00022553"/>
    </source>
</evidence>
<evidence type="ECO:0000256" key="14">
    <source>
        <dbReference type="ARBA" id="ARBA00026104"/>
    </source>
</evidence>
<dbReference type="GO" id="GO:0019369">
    <property type="term" value="P:arachidonate metabolic process"/>
    <property type="evidence" value="ECO:0007669"/>
    <property type="project" value="TreeGrafter"/>
</dbReference>
<evidence type="ECO:0000259" key="16">
    <source>
        <dbReference type="Pfam" id="PF01764"/>
    </source>
</evidence>
<keyword evidence="10" id="KW-1133">Transmembrane helix</keyword>
<evidence type="ECO:0000256" key="13">
    <source>
        <dbReference type="ARBA" id="ARBA00024531"/>
    </source>
</evidence>
<keyword evidence="4" id="KW-0597">Phosphoprotein</keyword>
<organism evidence="17 18">
    <name type="scientific">Emericellopsis atlantica</name>
    <dbReference type="NCBI Taxonomy" id="2614577"/>
    <lineage>
        <taxon>Eukaryota</taxon>
        <taxon>Fungi</taxon>
        <taxon>Dikarya</taxon>
        <taxon>Ascomycota</taxon>
        <taxon>Pezizomycotina</taxon>
        <taxon>Sordariomycetes</taxon>
        <taxon>Hypocreomycetidae</taxon>
        <taxon>Hypocreales</taxon>
        <taxon>Bionectriaceae</taxon>
        <taxon>Emericellopsis</taxon>
    </lineage>
</organism>
<dbReference type="PANTHER" id="PTHR45792:SF7">
    <property type="entry name" value="PUTATIVE (AFU_ORTHOLOGUE AFUA_6G02710)-RELATED"/>
    <property type="match status" value="1"/>
</dbReference>
<dbReference type="EC" id="3.1.1.116" evidence="14"/>
<dbReference type="AlphaFoldDB" id="A0A9P7ZKW5"/>
<evidence type="ECO:0000256" key="5">
    <source>
        <dbReference type="ARBA" id="ARBA00022692"/>
    </source>
</evidence>
<evidence type="ECO:0000256" key="11">
    <source>
        <dbReference type="ARBA" id="ARBA00023098"/>
    </source>
</evidence>
<dbReference type="GO" id="GO:0005886">
    <property type="term" value="C:plasma membrane"/>
    <property type="evidence" value="ECO:0007669"/>
    <property type="project" value="UniProtKB-SubCell"/>
</dbReference>
<keyword evidence="9" id="KW-0442">Lipid degradation</keyword>
<feature type="compositionally biased region" description="Polar residues" evidence="15">
    <location>
        <begin position="399"/>
        <end position="411"/>
    </location>
</feature>
<dbReference type="RefSeq" id="XP_046117913.1">
    <property type="nucleotide sequence ID" value="XM_046263525.1"/>
</dbReference>
<dbReference type="InterPro" id="IPR052214">
    <property type="entry name" value="DAG_Lipase-Related"/>
</dbReference>
<dbReference type="Proteomes" id="UP000887229">
    <property type="component" value="Unassembled WGS sequence"/>
</dbReference>
<dbReference type="Gene3D" id="3.40.50.1820">
    <property type="entry name" value="alpha/beta hydrolase"/>
    <property type="match status" value="1"/>
</dbReference>
<evidence type="ECO:0000256" key="15">
    <source>
        <dbReference type="SAM" id="MobiDB-lite"/>
    </source>
</evidence>
<keyword evidence="18" id="KW-1185">Reference proteome</keyword>
<evidence type="ECO:0000313" key="18">
    <source>
        <dbReference type="Proteomes" id="UP000887229"/>
    </source>
</evidence>
<evidence type="ECO:0000256" key="8">
    <source>
        <dbReference type="ARBA" id="ARBA00022837"/>
    </source>
</evidence>
<evidence type="ECO:0000256" key="1">
    <source>
        <dbReference type="ARBA" id="ARBA00001913"/>
    </source>
</evidence>
<evidence type="ECO:0000256" key="2">
    <source>
        <dbReference type="ARBA" id="ARBA00004651"/>
    </source>
</evidence>
<evidence type="ECO:0000256" key="3">
    <source>
        <dbReference type="ARBA" id="ARBA00022475"/>
    </source>
</evidence>
<dbReference type="GO" id="GO:0046340">
    <property type="term" value="P:diacylglycerol catabolic process"/>
    <property type="evidence" value="ECO:0007669"/>
    <property type="project" value="TreeGrafter"/>
</dbReference>
<dbReference type="InterPro" id="IPR029058">
    <property type="entry name" value="AB_hydrolase_fold"/>
</dbReference>
<keyword evidence="6" id="KW-0479">Metal-binding</keyword>
<feature type="compositionally biased region" description="Polar residues" evidence="15">
    <location>
        <begin position="418"/>
        <end position="434"/>
    </location>
</feature>
<dbReference type="OrthoDB" id="438440at2759"/>
<evidence type="ECO:0000256" key="10">
    <source>
        <dbReference type="ARBA" id="ARBA00022989"/>
    </source>
</evidence>
<protein>
    <recommendedName>
        <fullName evidence="14">sn-1-specific diacylglycerol lipase</fullName>
        <ecNumber evidence="14">3.1.1.116</ecNumber>
    </recommendedName>
</protein>
<keyword evidence="3" id="KW-1003">Cell membrane</keyword>
<name>A0A9P7ZKW5_9HYPO</name>
<evidence type="ECO:0000256" key="9">
    <source>
        <dbReference type="ARBA" id="ARBA00022963"/>
    </source>
</evidence>
<dbReference type="GeneID" id="70294428"/>
<dbReference type="SUPFAM" id="SSF53474">
    <property type="entry name" value="alpha/beta-Hydrolases"/>
    <property type="match status" value="1"/>
</dbReference>
<evidence type="ECO:0000313" key="17">
    <source>
        <dbReference type="EMBL" id="KAG9253989.1"/>
    </source>
</evidence>
<evidence type="ECO:0000256" key="6">
    <source>
        <dbReference type="ARBA" id="ARBA00022723"/>
    </source>
</evidence>
<keyword evidence="11" id="KW-0443">Lipid metabolism</keyword>
<keyword evidence="12" id="KW-0472">Membrane</keyword>
<dbReference type="CDD" id="cd00519">
    <property type="entry name" value="Lipase_3"/>
    <property type="match status" value="1"/>
</dbReference>
<accession>A0A9P7ZKW5</accession>
<feature type="compositionally biased region" description="Polar residues" evidence="15">
    <location>
        <begin position="484"/>
        <end position="509"/>
    </location>
</feature>